<dbReference type="GeneID" id="31251978"/>
<dbReference type="InParanoid" id="A0A1S0UEL1"/>
<keyword evidence="1" id="KW-0472">Membrane</keyword>
<keyword evidence="1" id="KW-1133">Transmembrane helix</keyword>
<feature type="transmembrane region" description="Helical" evidence="1">
    <location>
        <begin position="63"/>
        <end position="82"/>
    </location>
</feature>
<dbReference type="KEGG" id="loa:LOAG_18600"/>
<evidence type="ECO:0000313" key="2">
    <source>
        <dbReference type="EMBL" id="EJD74029.1"/>
    </source>
</evidence>
<gene>
    <name evidence="2" type="ORF">LOAG_18600</name>
</gene>
<name>A0A1S0UEL1_LOALO</name>
<proteinExistence type="predicted"/>
<dbReference type="AlphaFoldDB" id="A0A1S0UEL1"/>
<keyword evidence="1" id="KW-0812">Transmembrane</keyword>
<feature type="non-terminal residue" evidence="2">
    <location>
        <position position="83"/>
    </location>
</feature>
<protein>
    <submittedName>
        <fullName evidence="2">Uncharacterized protein</fullName>
    </submittedName>
</protein>
<dbReference type="CTD" id="31251978"/>
<dbReference type="RefSeq" id="XP_020304971.1">
    <property type="nucleotide sequence ID" value="XM_020451262.1"/>
</dbReference>
<organism evidence="2">
    <name type="scientific">Loa loa</name>
    <name type="common">Eye worm</name>
    <name type="synonym">Filaria loa</name>
    <dbReference type="NCBI Taxonomy" id="7209"/>
    <lineage>
        <taxon>Eukaryota</taxon>
        <taxon>Metazoa</taxon>
        <taxon>Ecdysozoa</taxon>
        <taxon>Nematoda</taxon>
        <taxon>Chromadorea</taxon>
        <taxon>Rhabditida</taxon>
        <taxon>Spirurina</taxon>
        <taxon>Spiruromorpha</taxon>
        <taxon>Filarioidea</taxon>
        <taxon>Onchocercidae</taxon>
        <taxon>Loa</taxon>
    </lineage>
</organism>
<dbReference type="EMBL" id="JH712457">
    <property type="protein sequence ID" value="EJD74029.1"/>
    <property type="molecule type" value="Genomic_DNA"/>
</dbReference>
<evidence type="ECO:0000256" key="1">
    <source>
        <dbReference type="SAM" id="Phobius"/>
    </source>
</evidence>
<sequence>MSGFQRKGLLFLCFYLKYQRHSRGKYDLDLILGRKPLKDRGVSLLSVVLPLFLQPLIDIPSLAFMSLLILPILQVFLGQSLFN</sequence>
<accession>A0A1S0UEL1</accession>
<reference evidence="2" key="1">
    <citation type="submission" date="2012-04" db="EMBL/GenBank/DDBJ databases">
        <title>The Genome Sequence of Loa loa.</title>
        <authorList>
            <consortium name="The Broad Institute Genome Sequencing Platform"/>
            <consortium name="Broad Institute Genome Sequencing Center for Infectious Disease"/>
            <person name="Nutman T.B."/>
            <person name="Fink D.L."/>
            <person name="Russ C."/>
            <person name="Young S."/>
            <person name="Zeng Q."/>
            <person name="Gargeya S."/>
            <person name="Alvarado L."/>
            <person name="Berlin A."/>
            <person name="Chapman S.B."/>
            <person name="Chen Z."/>
            <person name="Freedman E."/>
            <person name="Gellesch M."/>
            <person name="Goldberg J."/>
            <person name="Griggs A."/>
            <person name="Gujja S."/>
            <person name="Heilman E.R."/>
            <person name="Heiman D."/>
            <person name="Howarth C."/>
            <person name="Mehta T."/>
            <person name="Neiman D."/>
            <person name="Pearson M."/>
            <person name="Roberts A."/>
            <person name="Saif S."/>
            <person name="Shea T."/>
            <person name="Shenoy N."/>
            <person name="Sisk P."/>
            <person name="Stolte C."/>
            <person name="Sykes S."/>
            <person name="White J."/>
            <person name="Yandava C."/>
            <person name="Haas B."/>
            <person name="Henn M.R."/>
            <person name="Nusbaum C."/>
            <person name="Birren B."/>
        </authorList>
    </citation>
    <scope>NUCLEOTIDE SEQUENCE [LARGE SCALE GENOMIC DNA]</scope>
</reference>